<dbReference type="AlphaFoldDB" id="A0A0S4QPF4"/>
<dbReference type="Pfam" id="PF19955">
    <property type="entry name" value="EAD1"/>
    <property type="match status" value="1"/>
</dbReference>
<organism evidence="3 4">
    <name type="scientific">Parafrankia irregularis</name>
    <dbReference type="NCBI Taxonomy" id="795642"/>
    <lineage>
        <taxon>Bacteria</taxon>
        <taxon>Bacillati</taxon>
        <taxon>Actinomycetota</taxon>
        <taxon>Actinomycetes</taxon>
        <taxon>Frankiales</taxon>
        <taxon>Frankiaceae</taxon>
        <taxon>Parafrankia</taxon>
    </lineage>
</organism>
<dbReference type="EMBL" id="FAOZ01000009">
    <property type="protein sequence ID" value="CUU56898.1"/>
    <property type="molecule type" value="Genomic_DNA"/>
</dbReference>
<name>A0A0S4QPF4_9ACTN</name>
<dbReference type="InterPro" id="IPR045430">
    <property type="entry name" value="EAD1"/>
</dbReference>
<dbReference type="RefSeq" id="WP_091277755.1">
    <property type="nucleotide sequence ID" value="NZ_FAOZ01000009.1"/>
</dbReference>
<keyword evidence="4" id="KW-1185">Reference proteome</keyword>
<gene>
    <name evidence="3" type="ORF">Ga0074812_109118</name>
</gene>
<evidence type="ECO:0000259" key="2">
    <source>
        <dbReference type="Pfam" id="PF19955"/>
    </source>
</evidence>
<feature type="region of interest" description="Disordered" evidence="1">
    <location>
        <begin position="85"/>
        <end position="113"/>
    </location>
</feature>
<feature type="domain" description="Effector-associated" evidence="2">
    <location>
        <begin position="5"/>
        <end position="87"/>
    </location>
</feature>
<proteinExistence type="predicted"/>
<evidence type="ECO:0000256" key="1">
    <source>
        <dbReference type="SAM" id="MobiDB-lite"/>
    </source>
</evidence>
<accession>A0A0S4QPF4</accession>
<evidence type="ECO:0000313" key="4">
    <source>
        <dbReference type="Proteomes" id="UP000198802"/>
    </source>
</evidence>
<protein>
    <recommendedName>
        <fullName evidence="2">Effector-associated domain-containing protein</fullName>
    </recommendedName>
</protein>
<feature type="region of interest" description="Disordered" evidence="1">
    <location>
        <begin position="136"/>
        <end position="156"/>
    </location>
</feature>
<dbReference type="Proteomes" id="UP000198802">
    <property type="component" value="Unassembled WGS sequence"/>
</dbReference>
<sequence>MDEHLTDDEIEALAETFGDPLSARHVLVAAGLAAARQPSWGNATPLRYWREVSVLLGAGIIAEGRHRVLAAAADVFPGNPAFAPPAAAAPASPRISAGQARPSHPDSATRAGSTTYYTTVTDSTVVVGSHNRVRMKVRSAPGGPAPGGPADLESRTRSRFTRVAALLWPRRPRSAQDTR</sequence>
<evidence type="ECO:0000313" key="3">
    <source>
        <dbReference type="EMBL" id="CUU56898.1"/>
    </source>
</evidence>
<reference evidence="4" key="1">
    <citation type="submission" date="2015-11" db="EMBL/GenBank/DDBJ databases">
        <authorList>
            <person name="Varghese N."/>
        </authorList>
    </citation>
    <scope>NUCLEOTIDE SEQUENCE [LARGE SCALE GENOMIC DNA]</scope>
    <source>
        <strain evidence="4">DSM 45899</strain>
    </source>
</reference>